<keyword evidence="6" id="KW-1185">Reference proteome</keyword>
<evidence type="ECO:0000256" key="3">
    <source>
        <dbReference type="ARBA" id="ARBA00022448"/>
    </source>
</evidence>
<evidence type="ECO:0000313" key="6">
    <source>
        <dbReference type="Proteomes" id="UP000603904"/>
    </source>
</evidence>
<comment type="similarity">
    <text evidence="2">Belongs to the bacterial solute-binding protein 1 family.</text>
</comment>
<dbReference type="EMBL" id="BOOC01000011">
    <property type="protein sequence ID" value="GIH39998.1"/>
    <property type="molecule type" value="Genomic_DNA"/>
</dbReference>
<evidence type="ECO:0000256" key="1">
    <source>
        <dbReference type="ARBA" id="ARBA00004196"/>
    </source>
</evidence>
<comment type="subcellular location">
    <subcellularLocation>
        <location evidence="1">Cell envelope</location>
    </subcellularLocation>
</comment>
<evidence type="ECO:0000256" key="4">
    <source>
        <dbReference type="ARBA" id="ARBA00022729"/>
    </source>
</evidence>
<dbReference type="InterPro" id="IPR050490">
    <property type="entry name" value="Bact_solute-bd_prot1"/>
</dbReference>
<sequence>MNSREKVVVRVWLNDYPVVPLFLTETKELARRFGEAHPEYEIEVRGCDFLELPRRVAEAARRGDPPAIVQNFYTSTQLARDILGADGGPLFTPVGRAVAGREWILGEPVVLDDLVPAARDYYTIDGELAAMPPLTSTTLLYANTTLLRAAGVTEVPRTWHEVEAAAKAVAALRGGPEHAITWPNHGWIFQQAVAQQGGLLADHGNGRSGRAETVDLASDEMLAFAEWWARLHREGHYLYTGVRAAGTDTYRAWEENYAAFAGQRTALVLSTSVEAERMVGAGREGGFTVVASPMPCNGEVPYAGNLIGGDSLWLSGGLDDATQDGALAFLQFMVHPANAAERHRTSGFIPITRASADLLEEEGWFDANPHHRVALDQLAAGDGSPAARGALLGDFVGIQDVMTAAMHDVLAHGAEPAARLTRATAEAQALLDDYNAHCLGTAPGPRGPNRFRVG</sequence>
<dbReference type="PANTHER" id="PTHR43649:SF31">
    <property type="entry name" value="SN-GLYCEROL-3-PHOSPHATE-BINDING PERIPLASMIC PROTEIN UGPB"/>
    <property type="match status" value="1"/>
</dbReference>
<dbReference type="Proteomes" id="UP000603904">
    <property type="component" value="Unassembled WGS sequence"/>
</dbReference>
<dbReference type="Gene3D" id="3.40.190.10">
    <property type="entry name" value="Periplasmic binding protein-like II"/>
    <property type="match status" value="2"/>
</dbReference>
<evidence type="ECO:0000256" key="2">
    <source>
        <dbReference type="ARBA" id="ARBA00008520"/>
    </source>
</evidence>
<dbReference type="SUPFAM" id="SSF53850">
    <property type="entry name" value="Periplasmic binding protein-like II"/>
    <property type="match status" value="1"/>
</dbReference>
<protein>
    <submittedName>
        <fullName evidence="5">ABC transporter substrate-binding protein</fullName>
    </submittedName>
</protein>
<keyword evidence="3" id="KW-0813">Transport</keyword>
<keyword evidence="4" id="KW-0732">Signal</keyword>
<accession>A0ABQ4FYX7</accession>
<dbReference type="Pfam" id="PF13416">
    <property type="entry name" value="SBP_bac_8"/>
    <property type="match status" value="1"/>
</dbReference>
<reference evidence="5 6" key="1">
    <citation type="submission" date="2021-01" db="EMBL/GenBank/DDBJ databases">
        <title>Whole genome shotgun sequence of Microbispora corallina NBRC 16416.</title>
        <authorList>
            <person name="Komaki H."/>
            <person name="Tamura T."/>
        </authorList>
    </citation>
    <scope>NUCLEOTIDE SEQUENCE [LARGE SCALE GENOMIC DNA]</scope>
    <source>
        <strain evidence="5 6">NBRC 16416</strain>
    </source>
</reference>
<name>A0ABQ4FYX7_9ACTN</name>
<dbReference type="PANTHER" id="PTHR43649">
    <property type="entry name" value="ARABINOSE-BINDING PROTEIN-RELATED"/>
    <property type="match status" value="1"/>
</dbReference>
<organism evidence="5 6">
    <name type="scientific">Microbispora corallina</name>
    <dbReference type="NCBI Taxonomy" id="83302"/>
    <lineage>
        <taxon>Bacteria</taxon>
        <taxon>Bacillati</taxon>
        <taxon>Actinomycetota</taxon>
        <taxon>Actinomycetes</taxon>
        <taxon>Streptosporangiales</taxon>
        <taxon>Streptosporangiaceae</taxon>
        <taxon>Microbispora</taxon>
    </lineage>
</organism>
<gene>
    <name evidence="5" type="ORF">Mco01_29980</name>
</gene>
<proteinExistence type="inferred from homology"/>
<evidence type="ECO:0000313" key="5">
    <source>
        <dbReference type="EMBL" id="GIH39998.1"/>
    </source>
</evidence>
<dbReference type="InterPro" id="IPR006059">
    <property type="entry name" value="SBP"/>
</dbReference>
<dbReference type="RefSeq" id="WP_204057465.1">
    <property type="nucleotide sequence ID" value="NZ_BAAAGP010000027.1"/>
</dbReference>
<comment type="caution">
    <text evidence="5">The sequence shown here is derived from an EMBL/GenBank/DDBJ whole genome shotgun (WGS) entry which is preliminary data.</text>
</comment>